<keyword evidence="2" id="KW-1185">Reference proteome</keyword>
<reference evidence="1 2" key="1">
    <citation type="journal article" date="2021" name="BMC Genomics">
        <title>Datura genome reveals duplications of psychoactive alkaloid biosynthetic genes and high mutation rate following tissue culture.</title>
        <authorList>
            <person name="Rajewski A."/>
            <person name="Carter-House D."/>
            <person name="Stajich J."/>
            <person name="Litt A."/>
        </authorList>
    </citation>
    <scope>NUCLEOTIDE SEQUENCE [LARGE SCALE GENOMIC DNA]</scope>
    <source>
        <strain evidence="1">AR-01</strain>
    </source>
</reference>
<sequence length="63" mass="7387">ELKSITMVEHEMSEVALEQYLSHEDPLERPPVYEMEQMNSEKGTSCLSVLECHRCLYQERSNV</sequence>
<evidence type="ECO:0000313" key="1">
    <source>
        <dbReference type="EMBL" id="MCD7455355.1"/>
    </source>
</evidence>
<dbReference type="Proteomes" id="UP000823775">
    <property type="component" value="Unassembled WGS sequence"/>
</dbReference>
<evidence type="ECO:0000313" key="2">
    <source>
        <dbReference type="Proteomes" id="UP000823775"/>
    </source>
</evidence>
<organism evidence="1 2">
    <name type="scientific">Datura stramonium</name>
    <name type="common">Jimsonweed</name>
    <name type="synonym">Common thornapple</name>
    <dbReference type="NCBI Taxonomy" id="4076"/>
    <lineage>
        <taxon>Eukaryota</taxon>
        <taxon>Viridiplantae</taxon>
        <taxon>Streptophyta</taxon>
        <taxon>Embryophyta</taxon>
        <taxon>Tracheophyta</taxon>
        <taxon>Spermatophyta</taxon>
        <taxon>Magnoliopsida</taxon>
        <taxon>eudicotyledons</taxon>
        <taxon>Gunneridae</taxon>
        <taxon>Pentapetalae</taxon>
        <taxon>asterids</taxon>
        <taxon>lamiids</taxon>
        <taxon>Solanales</taxon>
        <taxon>Solanaceae</taxon>
        <taxon>Solanoideae</taxon>
        <taxon>Datureae</taxon>
        <taxon>Datura</taxon>
    </lineage>
</organism>
<feature type="non-terminal residue" evidence="1">
    <location>
        <position position="1"/>
    </location>
</feature>
<name>A0ABS8S942_DATST</name>
<protein>
    <submittedName>
        <fullName evidence="1">Uncharacterized protein</fullName>
    </submittedName>
</protein>
<dbReference type="EMBL" id="JACEIK010000341">
    <property type="protein sequence ID" value="MCD7455355.1"/>
    <property type="molecule type" value="Genomic_DNA"/>
</dbReference>
<proteinExistence type="predicted"/>
<comment type="caution">
    <text evidence="1">The sequence shown here is derived from an EMBL/GenBank/DDBJ whole genome shotgun (WGS) entry which is preliminary data.</text>
</comment>
<gene>
    <name evidence="1" type="ORF">HAX54_027929</name>
</gene>
<accession>A0ABS8S942</accession>